<dbReference type="InterPro" id="IPR005565">
    <property type="entry name" value="Hemolysn_activator_HlyB_C"/>
</dbReference>
<evidence type="ECO:0000313" key="9">
    <source>
        <dbReference type="Proteomes" id="UP000621307"/>
    </source>
</evidence>
<gene>
    <name evidence="8" type="ORF">H6G14_04080</name>
</gene>
<keyword evidence="9" id="KW-1185">Reference proteome</keyword>
<evidence type="ECO:0000259" key="7">
    <source>
        <dbReference type="Pfam" id="PF08479"/>
    </source>
</evidence>
<evidence type="ECO:0000313" key="8">
    <source>
        <dbReference type="EMBL" id="MBD2250488.1"/>
    </source>
</evidence>
<dbReference type="InterPro" id="IPR013686">
    <property type="entry name" value="Polypept-transport_assoc_ShlB"/>
</dbReference>
<dbReference type="Gene3D" id="2.40.160.50">
    <property type="entry name" value="membrane protein fhac: a member of the omp85/tpsb transporter family"/>
    <property type="match status" value="1"/>
</dbReference>
<dbReference type="Pfam" id="PF08479">
    <property type="entry name" value="POTRA_2"/>
    <property type="match status" value="1"/>
</dbReference>
<feature type="compositionally biased region" description="Pro residues" evidence="4">
    <location>
        <begin position="40"/>
        <end position="51"/>
    </location>
</feature>
<feature type="chain" id="PRO_5045874944" evidence="5">
    <location>
        <begin position="38"/>
        <end position="584"/>
    </location>
</feature>
<keyword evidence="2" id="KW-0812">Transmembrane</keyword>
<organism evidence="8 9">
    <name type="scientific">Nostoc parmelioides FACHB-3921</name>
    <dbReference type="NCBI Taxonomy" id="2692909"/>
    <lineage>
        <taxon>Bacteria</taxon>
        <taxon>Bacillati</taxon>
        <taxon>Cyanobacteriota</taxon>
        <taxon>Cyanophyceae</taxon>
        <taxon>Nostocales</taxon>
        <taxon>Nostocaceae</taxon>
        <taxon>Nostoc</taxon>
    </lineage>
</organism>
<dbReference type="PANTHER" id="PTHR34597:SF3">
    <property type="entry name" value="OUTER MEMBRANE TRANSPORTER CDIB"/>
    <property type="match status" value="1"/>
</dbReference>
<keyword evidence="5" id="KW-0732">Signal</keyword>
<evidence type="ECO:0000259" key="6">
    <source>
        <dbReference type="Pfam" id="PF03865"/>
    </source>
</evidence>
<name>A0ABR8B9K2_9NOSO</name>
<keyword evidence="1" id="KW-0472">Membrane</keyword>
<proteinExistence type="predicted"/>
<accession>A0ABR8B9K2</accession>
<feature type="signal peptide" evidence="5">
    <location>
        <begin position="1"/>
        <end position="37"/>
    </location>
</feature>
<feature type="domain" description="Polypeptide-transport-associated ShlB-type" evidence="7">
    <location>
        <begin position="98"/>
        <end position="173"/>
    </location>
</feature>
<dbReference type="PANTHER" id="PTHR34597">
    <property type="entry name" value="SLR1661 PROTEIN"/>
    <property type="match status" value="1"/>
</dbReference>
<sequence length="584" mass="64050">MKNIVLGRNDTRTKAKFLCPGLFLLLTLMSFPGVASAQSTPPPGVIIPPTTPETIDQTIPKPSPSPATPTPPSPTTLIFPVPPAPTPSDVTSPTGESFLVKKVEVLGATVLKNEIARLIEPFENRRVTFADLIQLRSDITELYIQNGYITSGAFLPNNQNLTDGVVKIQVVEGELEKIEITGLRSLQSVYVRSHLTKATSTPLNRQRLETALQLLQLDPVIQRVNAELTAGSTPGSNILLVNITEAPAFHGGVFTANNQTPSIGSTQLGVFLNHDNLLGFGDRLAAEYTITEGLNLYDVSYTIPVNGNNDTLSFRVNNANSRIITDDFRNLDIRSETQTYSLSYRHPLYRQPQTELALSLGLDLRRSQTFLLDNIPFSFSPGAEDGESKITALRFSQDWVKRDATRVLAARSQFSLGIGAFDATVNDTDTDGRFFSWLGQFQWVQLLSSRTLILTRVNAQLTGDSLLSLEKFSIGGFDTVRGYTQNKLVADNGFTASVEVRLPLTANSNALQIAPFFDIGTVWNNRGSNPQPQTISSLGLGLLWQPSRDLSLRLDYGIPLTNINDGGNTLQENGLHFSLRYQPF</sequence>
<evidence type="ECO:0000256" key="3">
    <source>
        <dbReference type="ARBA" id="ARBA00023237"/>
    </source>
</evidence>
<evidence type="ECO:0000256" key="4">
    <source>
        <dbReference type="SAM" id="MobiDB-lite"/>
    </source>
</evidence>
<keyword evidence="3" id="KW-0998">Cell outer membrane</keyword>
<comment type="caution">
    <text evidence="8">The sequence shown here is derived from an EMBL/GenBank/DDBJ whole genome shotgun (WGS) entry which is preliminary data.</text>
</comment>
<reference evidence="8 9" key="1">
    <citation type="journal article" date="2020" name="ISME J.">
        <title>Comparative genomics reveals insights into cyanobacterial evolution and habitat adaptation.</title>
        <authorList>
            <person name="Chen M.Y."/>
            <person name="Teng W.K."/>
            <person name="Zhao L."/>
            <person name="Hu C.X."/>
            <person name="Zhou Y.K."/>
            <person name="Han B.P."/>
            <person name="Song L.R."/>
            <person name="Shu W.S."/>
        </authorList>
    </citation>
    <scope>NUCLEOTIDE SEQUENCE [LARGE SCALE GENOMIC DNA]</scope>
    <source>
        <strain evidence="8 9">FACHB-3921</strain>
    </source>
</reference>
<dbReference type="InterPro" id="IPR051544">
    <property type="entry name" value="TPS_OM_transporter"/>
</dbReference>
<feature type="domain" description="Haemolysin activator HlyB C-terminal" evidence="6">
    <location>
        <begin position="236"/>
        <end position="542"/>
    </location>
</feature>
<evidence type="ECO:0000256" key="2">
    <source>
        <dbReference type="ARBA" id="ARBA00022692"/>
    </source>
</evidence>
<dbReference type="RefSeq" id="WP_190565863.1">
    <property type="nucleotide sequence ID" value="NZ_JACJQL010000003.1"/>
</dbReference>
<evidence type="ECO:0000256" key="5">
    <source>
        <dbReference type="SAM" id="SignalP"/>
    </source>
</evidence>
<dbReference type="Gene3D" id="3.10.20.310">
    <property type="entry name" value="membrane protein fhac"/>
    <property type="match status" value="1"/>
</dbReference>
<dbReference type="Pfam" id="PF03865">
    <property type="entry name" value="ShlB"/>
    <property type="match status" value="1"/>
</dbReference>
<dbReference type="EMBL" id="JACJQL010000003">
    <property type="protein sequence ID" value="MBD2250488.1"/>
    <property type="molecule type" value="Genomic_DNA"/>
</dbReference>
<keyword evidence="1" id="KW-1134">Transmembrane beta strand</keyword>
<feature type="compositionally biased region" description="Pro residues" evidence="4">
    <location>
        <begin position="61"/>
        <end position="76"/>
    </location>
</feature>
<feature type="region of interest" description="Disordered" evidence="4">
    <location>
        <begin position="39"/>
        <end position="76"/>
    </location>
</feature>
<evidence type="ECO:0000256" key="1">
    <source>
        <dbReference type="ARBA" id="ARBA00022452"/>
    </source>
</evidence>
<protein>
    <submittedName>
        <fullName evidence="8">ShlB/FhaC/HecB family hemolysin secretion/activation protein</fullName>
    </submittedName>
</protein>
<dbReference type="Proteomes" id="UP000621307">
    <property type="component" value="Unassembled WGS sequence"/>
</dbReference>